<comment type="caution">
    <text evidence="9">The sequence shown here is derived from an EMBL/GenBank/DDBJ whole genome shotgun (WGS) entry which is preliminary data.</text>
</comment>
<evidence type="ECO:0000256" key="3">
    <source>
        <dbReference type="ARBA" id="ARBA00022475"/>
    </source>
</evidence>
<reference evidence="9 10" key="1">
    <citation type="journal article" date="2019" name="Int. J. Syst. Evol. Microbiol.">
        <title>The Global Catalogue of Microorganisms (GCM) 10K type strain sequencing project: providing services to taxonomists for standard genome sequencing and annotation.</title>
        <authorList>
            <consortium name="The Broad Institute Genomics Platform"/>
            <consortium name="The Broad Institute Genome Sequencing Center for Infectious Disease"/>
            <person name="Wu L."/>
            <person name="Ma J."/>
        </authorList>
    </citation>
    <scope>NUCLEOTIDE SEQUENCE [LARGE SCALE GENOMIC DNA]</scope>
    <source>
        <strain evidence="9 10">JCM 14368</strain>
    </source>
</reference>
<accession>A0ABN1CGX7</accession>
<keyword evidence="4 7" id="KW-0812">Transmembrane</keyword>
<evidence type="ECO:0000256" key="5">
    <source>
        <dbReference type="ARBA" id="ARBA00022989"/>
    </source>
</evidence>
<dbReference type="PANTHER" id="PTHR30353:SF0">
    <property type="entry name" value="TRANSMEMBRANE PROTEIN"/>
    <property type="match status" value="1"/>
</dbReference>
<keyword evidence="10" id="KW-1185">Reference proteome</keyword>
<dbReference type="EMBL" id="BAAADB010000029">
    <property type="protein sequence ID" value="GAA0518788.1"/>
    <property type="molecule type" value="Genomic_DNA"/>
</dbReference>
<comment type="subcellular location">
    <subcellularLocation>
        <location evidence="1 7">Cell membrane</location>
        <topology evidence="1 7">Multi-pass membrane protein</topology>
    </subcellularLocation>
</comment>
<evidence type="ECO:0000256" key="4">
    <source>
        <dbReference type="ARBA" id="ARBA00022692"/>
    </source>
</evidence>
<protein>
    <submittedName>
        <fullName evidence="9">DedA family protein</fullName>
    </submittedName>
</protein>
<evidence type="ECO:0000313" key="10">
    <source>
        <dbReference type="Proteomes" id="UP001500191"/>
    </source>
</evidence>
<organism evidence="9 10">
    <name type="scientific">Deinococcus depolymerans</name>
    <dbReference type="NCBI Taxonomy" id="392408"/>
    <lineage>
        <taxon>Bacteria</taxon>
        <taxon>Thermotogati</taxon>
        <taxon>Deinococcota</taxon>
        <taxon>Deinococci</taxon>
        <taxon>Deinococcales</taxon>
        <taxon>Deinococcaceae</taxon>
        <taxon>Deinococcus</taxon>
    </lineage>
</organism>
<evidence type="ECO:0000256" key="7">
    <source>
        <dbReference type="RuleBase" id="RU367016"/>
    </source>
</evidence>
<dbReference type="Pfam" id="PF09335">
    <property type="entry name" value="VTT_dom"/>
    <property type="match status" value="1"/>
</dbReference>
<keyword evidence="6 7" id="KW-0472">Membrane</keyword>
<evidence type="ECO:0000256" key="6">
    <source>
        <dbReference type="ARBA" id="ARBA00023136"/>
    </source>
</evidence>
<dbReference type="InterPro" id="IPR032816">
    <property type="entry name" value="VTT_dom"/>
</dbReference>
<dbReference type="PANTHER" id="PTHR30353">
    <property type="entry name" value="INNER MEMBRANE PROTEIN DEDA-RELATED"/>
    <property type="match status" value="1"/>
</dbReference>
<keyword evidence="3 7" id="KW-1003">Cell membrane</keyword>
<name>A0ABN1CGX7_9DEIO</name>
<feature type="transmembrane region" description="Helical" evidence="7">
    <location>
        <begin position="139"/>
        <end position="163"/>
    </location>
</feature>
<proteinExistence type="inferred from homology"/>
<feature type="domain" description="VTT" evidence="8">
    <location>
        <begin position="32"/>
        <end position="152"/>
    </location>
</feature>
<feature type="transmembrane region" description="Helical" evidence="7">
    <location>
        <begin position="7"/>
        <end position="32"/>
    </location>
</feature>
<keyword evidence="5 7" id="KW-1133">Transmembrane helix</keyword>
<gene>
    <name evidence="9" type="ORF">GCM10008937_27940</name>
</gene>
<feature type="transmembrane region" description="Helical" evidence="7">
    <location>
        <begin position="169"/>
        <end position="190"/>
    </location>
</feature>
<comment type="similarity">
    <text evidence="2 7">Belongs to the DedA family.</text>
</comment>
<evidence type="ECO:0000256" key="1">
    <source>
        <dbReference type="ARBA" id="ARBA00004651"/>
    </source>
</evidence>
<evidence type="ECO:0000259" key="8">
    <source>
        <dbReference type="Pfam" id="PF09335"/>
    </source>
</evidence>
<dbReference type="RefSeq" id="WP_343760043.1">
    <property type="nucleotide sequence ID" value="NZ_BAAADB010000029.1"/>
</dbReference>
<feature type="transmembrane region" description="Helical" evidence="7">
    <location>
        <begin position="52"/>
        <end position="74"/>
    </location>
</feature>
<evidence type="ECO:0000256" key="2">
    <source>
        <dbReference type="ARBA" id="ARBA00010792"/>
    </source>
</evidence>
<sequence>MHDLTALILSASYVGILAIVFAETGLLVGFFLPGDSLLLAAGVLAANGDLNLGGVMGAVIVGAFLGCVVGYAIGQRFGRGVFSRQDSRFFKPEYITRAELFFQKYGWLAVVLARFVPVVRTLVPTMAGVSRMPLGPFNLYNILGAVLWGVSVPALGYYLGGLIPDLDRYILMIVGGVVVASVIPILVKVFQARRA</sequence>
<evidence type="ECO:0000313" key="9">
    <source>
        <dbReference type="EMBL" id="GAA0518788.1"/>
    </source>
</evidence>
<dbReference type="Proteomes" id="UP001500191">
    <property type="component" value="Unassembled WGS sequence"/>
</dbReference>
<dbReference type="InterPro" id="IPR032818">
    <property type="entry name" value="DedA-like"/>
</dbReference>